<keyword evidence="1" id="KW-1133">Transmembrane helix</keyword>
<feature type="transmembrane region" description="Helical" evidence="1">
    <location>
        <begin position="87"/>
        <end position="105"/>
    </location>
</feature>
<evidence type="ECO:0000313" key="3">
    <source>
        <dbReference type="Proteomes" id="UP000005632"/>
    </source>
</evidence>
<dbReference type="KEGG" id="sgp:SpiGrapes_1657"/>
<accession>G8QWV6</accession>
<dbReference type="SUPFAM" id="SSF53756">
    <property type="entry name" value="UDP-Glycosyltransferase/glycogen phosphorylase"/>
    <property type="match status" value="1"/>
</dbReference>
<keyword evidence="3" id="KW-1185">Reference proteome</keyword>
<evidence type="ECO:0000256" key="1">
    <source>
        <dbReference type="SAM" id="Phobius"/>
    </source>
</evidence>
<sequence>MKKIAILSAVNIKHMSLISLYTDLLKTCGIEYDIIYMDKYNEDEEFECRKKYRYVNVVKPGWPRIIKEIKYMMFLPYATRILNKNKYDFVIVWNDVAIFIFAWYLSRKYKGKYCLNVRDDMGYTKPSRQKRYDAVFRNAAFITISSKGFLDFLPTGIDYIPVHSLNLSVLAEIQRHNGIRQPDEPIRIGFIGYVRYFERNQKLLDVFANDSRFELHYYGTHANVLKDYSEVNGIKNTIFHDSFPVGDTAKYLGKIDIINNLYGNDTINVRLAISIKFFHALYARIPILVSPDTYVGEIAKGLGFGFEVSDCCIDINMKNNLYKWYHQLSFNKLEKRSADYLAQISVENDKFSEIAMKNFCD</sequence>
<evidence type="ECO:0000313" key="2">
    <source>
        <dbReference type="EMBL" id="AEV29460.1"/>
    </source>
</evidence>
<organism evidence="2 3">
    <name type="scientific">Sphaerochaeta pleomorpha (strain ATCC BAA-1885 / DSM 22778 / Grapes)</name>
    <dbReference type="NCBI Taxonomy" id="158190"/>
    <lineage>
        <taxon>Bacteria</taxon>
        <taxon>Pseudomonadati</taxon>
        <taxon>Spirochaetota</taxon>
        <taxon>Spirochaetia</taxon>
        <taxon>Spirochaetales</taxon>
        <taxon>Sphaerochaetaceae</taxon>
        <taxon>Sphaerochaeta</taxon>
    </lineage>
</organism>
<dbReference type="EMBL" id="CP003155">
    <property type="protein sequence ID" value="AEV29460.1"/>
    <property type="molecule type" value="Genomic_DNA"/>
</dbReference>
<protein>
    <recommendedName>
        <fullName evidence="4">Glycosyltransferase</fullName>
    </recommendedName>
</protein>
<dbReference type="Proteomes" id="UP000005632">
    <property type="component" value="Chromosome"/>
</dbReference>
<dbReference type="STRING" id="158190.SpiGrapes_1657"/>
<reference evidence="2 3" key="1">
    <citation type="submission" date="2011-11" db="EMBL/GenBank/DDBJ databases">
        <title>Complete sequence of Spirochaeta sp. grapes.</title>
        <authorList>
            <consortium name="US DOE Joint Genome Institute"/>
            <person name="Lucas S."/>
            <person name="Han J."/>
            <person name="Lapidus A."/>
            <person name="Cheng J.-F."/>
            <person name="Goodwin L."/>
            <person name="Pitluck S."/>
            <person name="Peters L."/>
            <person name="Ovchinnikova G."/>
            <person name="Munk A.C."/>
            <person name="Detter J.C."/>
            <person name="Han C."/>
            <person name="Tapia R."/>
            <person name="Land M."/>
            <person name="Hauser L."/>
            <person name="Kyrpides N."/>
            <person name="Ivanova N."/>
            <person name="Pagani I."/>
            <person name="Ritalahtilisa K."/>
            <person name="Loeffler F."/>
            <person name="Woyke T."/>
        </authorList>
    </citation>
    <scope>NUCLEOTIDE SEQUENCE [LARGE SCALE GENOMIC DNA]</scope>
    <source>
        <strain evidence="3">ATCC BAA-1885 / DSM 22778 / Grapes</strain>
    </source>
</reference>
<evidence type="ECO:0008006" key="4">
    <source>
        <dbReference type="Google" id="ProtNLM"/>
    </source>
</evidence>
<dbReference type="HOGENOM" id="CLU_065549_0_0_12"/>
<gene>
    <name evidence="2" type="ordered locus">SpiGrapes_1657</name>
</gene>
<dbReference type="RefSeq" id="WP_014270303.1">
    <property type="nucleotide sequence ID" value="NC_016633.1"/>
</dbReference>
<dbReference type="Gene3D" id="3.40.50.2000">
    <property type="entry name" value="Glycogen Phosphorylase B"/>
    <property type="match status" value="2"/>
</dbReference>
<dbReference type="AlphaFoldDB" id="G8QWV6"/>
<dbReference type="eggNOG" id="COG0438">
    <property type="taxonomic scope" value="Bacteria"/>
</dbReference>
<keyword evidence="1" id="KW-0472">Membrane</keyword>
<keyword evidence="1" id="KW-0812">Transmembrane</keyword>
<dbReference type="OrthoDB" id="2052976at2"/>
<proteinExistence type="predicted"/>
<name>G8QWV6_SPHPG</name>